<accession>A0A843UJW2</accession>
<evidence type="ECO:0000313" key="1">
    <source>
        <dbReference type="EMBL" id="MQL82234.1"/>
    </source>
</evidence>
<reference evidence="1" key="1">
    <citation type="submission" date="2017-07" db="EMBL/GenBank/DDBJ databases">
        <title>Taro Niue Genome Assembly and Annotation.</title>
        <authorList>
            <person name="Atibalentja N."/>
            <person name="Keating K."/>
            <person name="Fields C.J."/>
        </authorList>
    </citation>
    <scope>NUCLEOTIDE SEQUENCE</scope>
    <source>
        <strain evidence="1">Niue_2</strain>
        <tissue evidence="1">Leaf</tissue>
    </source>
</reference>
<comment type="caution">
    <text evidence="1">The sequence shown here is derived from an EMBL/GenBank/DDBJ whole genome shotgun (WGS) entry which is preliminary data.</text>
</comment>
<keyword evidence="2" id="KW-1185">Reference proteome</keyword>
<evidence type="ECO:0000313" key="2">
    <source>
        <dbReference type="Proteomes" id="UP000652761"/>
    </source>
</evidence>
<gene>
    <name evidence="1" type="ORF">Taro_014707</name>
</gene>
<dbReference type="AlphaFoldDB" id="A0A843UJW2"/>
<sequence length="76" mass="8626">MTTGVRDRAWGVRSSCALEVVRRRRWRCGAGGVQRIWADSRGSVFGEDDPGVLQRRLQGDQEHPLYLICTKEDHGD</sequence>
<dbReference type="Proteomes" id="UP000652761">
    <property type="component" value="Unassembled WGS sequence"/>
</dbReference>
<protein>
    <submittedName>
        <fullName evidence="1">Uncharacterized protein</fullName>
    </submittedName>
</protein>
<organism evidence="1 2">
    <name type="scientific">Colocasia esculenta</name>
    <name type="common">Wild taro</name>
    <name type="synonym">Arum esculentum</name>
    <dbReference type="NCBI Taxonomy" id="4460"/>
    <lineage>
        <taxon>Eukaryota</taxon>
        <taxon>Viridiplantae</taxon>
        <taxon>Streptophyta</taxon>
        <taxon>Embryophyta</taxon>
        <taxon>Tracheophyta</taxon>
        <taxon>Spermatophyta</taxon>
        <taxon>Magnoliopsida</taxon>
        <taxon>Liliopsida</taxon>
        <taxon>Araceae</taxon>
        <taxon>Aroideae</taxon>
        <taxon>Colocasieae</taxon>
        <taxon>Colocasia</taxon>
    </lineage>
</organism>
<dbReference type="EMBL" id="NMUH01000618">
    <property type="protein sequence ID" value="MQL82234.1"/>
    <property type="molecule type" value="Genomic_DNA"/>
</dbReference>
<proteinExistence type="predicted"/>
<name>A0A843UJW2_COLES</name>